<accession>Q6EPE2</accession>
<evidence type="ECO:0000256" key="1">
    <source>
        <dbReference type="SAM" id="MobiDB-lite"/>
    </source>
</evidence>
<dbReference type="AlphaFoldDB" id="Q6EPE2"/>
<reference evidence="3" key="2">
    <citation type="journal article" date="2008" name="Nucleic Acids Res.">
        <title>The rice annotation project database (RAP-DB): 2008 update.</title>
        <authorList>
            <consortium name="The rice annotation project (RAP)"/>
        </authorList>
    </citation>
    <scope>GENOME REANNOTATION</scope>
    <source>
        <strain evidence="3">cv. Nipponbare</strain>
    </source>
</reference>
<evidence type="ECO:0000313" key="3">
    <source>
        <dbReference type="Proteomes" id="UP000000763"/>
    </source>
</evidence>
<proteinExistence type="predicted"/>
<sequence>MMNTPDARGRYTVQEATPGGANTASLPATTPRSSPSSRRAPLLSLVAASRRLRCTFAMDTVLIR</sequence>
<name>Q6EPE2_ORYSJ</name>
<feature type="region of interest" description="Disordered" evidence="1">
    <location>
        <begin position="1"/>
        <end position="39"/>
    </location>
</feature>
<reference evidence="3" key="1">
    <citation type="journal article" date="2005" name="Nature">
        <title>The map-based sequence of the rice genome.</title>
        <authorList>
            <consortium name="International rice genome sequencing project (IRGSP)"/>
            <person name="Matsumoto T."/>
            <person name="Wu J."/>
            <person name="Kanamori H."/>
            <person name="Katayose Y."/>
            <person name="Fujisawa M."/>
            <person name="Namiki N."/>
            <person name="Mizuno H."/>
            <person name="Yamamoto K."/>
            <person name="Antonio B.A."/>
            <person name="Baba T."/>
            <person name="Sakata K."/>
            <person name="Nagamura Y."/>
            <person name="Aoki H."/>
            <person name="Arikawa K."/>
            <person name="Arita K."/>
            <person name="Bito T."/>
            <person name="Chiden Y."/>
            <person name="Fujitsuka N."/>
            <person name="Fukunaka R."/>
            <person name="Hamada M."/>
            <person name="Harada C."/>
            <person name="Hayashi A."/>
            <person name="Hijishita S."/>
            <person name="Honda M."/>
            <person name="Hosokawa S."/>
            <person name="Ichikawa Y."/>
            <person name="Idonuma A."/>
            <person name="Iijima M."/>
            <person name="Ikeda M."/>
            <person name="Ikeno M."/>
            <person name="Ito K."/>
            <person name="Ito S."/>
            <person name="Ito T."/>
            <person name="Ito Y."/>
            <person name="Ito Y."/>
            <person name="Iwabuchi A."/>
            <person name="Kamiya K."/>
            <person name="Karasawa W."/>
            <person name="Kurita K."/>
            <person name="Katagiri S."/>
            <person name="Kikuta A."/>
            <person name="Kobayashi H."/>
            <person name="Kobayashi N."/>
            <person name="Machita K."/>
            <person name="Maehara T."/>
            <person name="Masukawa M."/>
            <person name="Mizubayashi T."/>
            <person name="Mukai Y."/>
            <person name="Nagasaki H."/>
            <person name="Nagata Y."/>
            <person name="Naito S."/>
            <person name="Nakashima M."/>
            <person name="Nakama Y."/>
            <person name="Nakamichi Y."/>
            <person name="Nakamura M."/>
            <person name="Meguro A."/>
            <person name="Negishi M."/>
            <person name="Ohta I."/>
            <person name="Ohta T."/>
            <person name="Okamoto M."/>
            <person name="Ono N."/>
            <person name="Saji S."/>
            <person name="Sakaguchi M."/>
            <person name="Sakai K."/>
            <person name="Shibata M."/>
            <person name="Shimokawa T."/>
            <person name="Song J."/>
            <person name="Takazaki Y."/>
            <person name="Terasawa K."/>
            <person name="Tsugane M."/>
            <person name="Tsuji K."/>
            <person name="Ueda S."/>
            <person name="Waki K."/>
            <person name="Yamagata H."/>
            <person name="Yamamoto M."/>
            <person name="Yamamoto S."/>
            <person name="Yamane H."/>
            <person name="Yoshiki S."/>
            <person name="Yoshihara R."/>
            <person name="Yukawa K."/>
            <person name="Zhong H."/>
            <person name="Yano M."/>
            <person name="Yuan Q."/>
            <person name="Ouyang S."/>
            <person name="Liu J."/>
            <person name="Jones K.M."/>
            <person name="Gansberger K."/>
            <person name="Moffat K."/>
            <person name="Hill J."/>
            <person name="Bera J."/>
            <person name="Fadrosh D."/>
            <person name="Jin S."/>
            <person name="Johri S."/>
            <person name="Kim M."/>
            <person name="Overton L."/>
            <person name="Reardon M."/>
            <person name="Tsitrin T."/>
            <person name="Vuong H."/>
            <person name="Weaver B."/>
            <person name="Ciecko A."/>
            <person name="Tallon L."/>
            <person name="Jackson J."/>
            <person name="Pai G."/>
            <person name="Aken S.V."/>
            <person name="Utterback T."/>
            <person name="Reidmuller S."/>
            <person name="Feldblyum T."/>
            <person name="Hsiao J."/>
            <person name="Zismann V."/>
            <person name="Iobst S."/>
            <person name="de Vazeille A.R."/>
            <person name="Buell C.R."/>
            <person name="Ying K."/>
            <person name="Li Y."/>
            <person name="Lu T."/>
            <person name="Huang Y."/>
            <person name="Zhao Q."/>
            <person name="Feng Q."/>
            <person name="Zhang L."/>
            <person name="Zhu J."/>
            <person name="Weng Q."/>
            <person name="Mu J."/>
            <person name="Lu Y."/>
            <person name="Fan D."/>
            <person name="Liu Y."/>
            <person name="Guan J."/>
            <person name="Zhang Y."/>
            <person name="Yu S."/>
            <person name="Liu X."/>
            <person name="Zhang Y."/>
            <person name="Hong G."/>
            <person name="Han B."/>
            <person name="Choisne N."/>
            <person name="Demange N."/>
            <person name="Orjeda G."/>
            <person name="Samain S."/>
            <person name="Cattolico L."/>
            <person name="Pelletier E."/>
            <person name="Couloux A."/>
            <person name="Segurens B."/>
            <person name="Wincker P."/>
            <person name="D'Hont A."/>
            <person name="Scarpelli C."/>
            <person name="Weissenbach J."/>
            <person name="Salanoubat M."/>
            <person name="Quetier F."/>
            <person name="Yu Y."/>
            <person name="Kim H.R."/>
            <person name="Rambo T."/>
            <person name="Currie J."/>
            <person name="Collura K."/>
            <person name="Luo M."/>
            <person name="Yang T."/>
            <person name="Ammiraju J.S.S."/>
            <person name="Engler F."/>
            <person name="Soderlund C."/>
            <person name="Wing R.A."/>
            <person name="Palmer L.E."/>
            <person name="de la Bastide M."/>
            <person name="Spiegel L."/>
            <person name="Nascimento L."/>
            <person name="Zutavern T."/>
            <person name="O'Shaughnessy A."/>
            <person name="Dike S."/>
            <person name="Dedhia N."/>
            <person name="Preston R."/>
            <person name="Balija V."/>
            <person name="McCombie W.R."/>
            <person name="Chow T."/>
            <person name="Chen H."/>
            <person name="Chung M."/>
            <person name="Chen C."/>
            <person name="Shaw J."/>
            <person name="Wu H."/>
            <person name="Hsiao K."/>
            <person name="Chao Y."/>
            <person name="Chu M."/>
            <person name="Cheng C."/>
            <person name="Hour A."/>
            <person name="Lee P."/>
            <person name="Lin S."/>
            <person name="Lin Y."/>
            <person name="Liou J."/>
            <person name="Liu S."/>
            <person name="Hsing Y."/>
            <person name="Raghuvanshi S."/>
            <person name="Mohanty A."/>
            <person name="Bharti A.K."/>
            <person name="Gaur A."/>
            <person name="Gupta V."/>
            <person name="Kumar D."/>
            <person name="Ravi V."/>
            <person name="Vij S."/>
            <person name="Kapur A."/>
            <person name="Khurana P."/>
            <person name="Khurana P."/>
            <person name="Khurana J.P."/>
            <person name="Tyagi A.K."/>
            <person name="Gaikwad K."/>
            <person name="Singh A."/>
            <person name="Dalal V."/>
            <person name="Srivastava S."/>
            <person name="Dixit A."/>
            <person name="Pal A.K."/>
            <person name="Ghazi I.A."/>
            <person name="Yadav M."/>
            <person name="Pandit A."/>
            <person name="Bhargava A."/>
            <person name="Sureshbabu K."/>
            <person name="Batra K."/>
            <person name="Sharma T.R."/>
            <person name="Mohapatra T."/>
            <person name="Singh N.K."/>
            <person name="Messing J."/>
            <person name="Nelson A.B."/>
            <person name="Fuks G."/>
            <person name="Kavchok S."/>
            <person name="Keizer G."/>
            <person name="Linton E."/>
            <person name="Llaca V."/>
            <person name="Song R."/>
            <person name="Tanyolac B."/>
            <person name="Young S."/>
            <person name="Ho-Il K."/>
            <person name="Hahn J.H."/>
            <person name="Sangsakoo G."/>
            <person name="Vanavichit A."/>
            <person name="de Mattos Luiz.A.T."/>
            <person name="Zimmer P.D."/>
            <person name="Malone G."/>
            <person name="Dellagostin O."/>
            <person name="de Oliveira A.C."/>
            <person name="Bevan M."/>
            <person name="Bancroft I."/>
            <person name="Minx P."/>
            <person name="Cordum H."/>
            <person name="Wilson R."/>
            <person name="Cheng Z."/>
            <person name="Jin W."/>
            <person name="Jiang J."/>
            <person name="Leong S.A."/>
            <person name="Iwama H."/>
            <person name="Gojobori T."/>
            <person name="Itoh T."/>
            <person name="Niimura Y."/>
            <person name="Fujii Y."/>
            <person name="Habara T."/>
            <person name="Sakai H."/>
            <person name="Sato Y."/>
            <person name="Wilson G."/>
            <person name="Kumar K."/>
            <person name="McCouch S."/>
            <person name="Juretic N."/>
            <person name="Hoen D."/>
            <person name="Wright S."/>
            <person name="Bruskiewich R."/>
            <person name="Bureau T."/>
            <person name="Miyao A."/>
            <person name="Hirochika H."/>
            <person name="Nishikawa T."/>
            <person name="Kadowaki K."/>
            <person name="Sugiura M."/>
            <person name="Burr B."/>
            <person name="Sasaki T."/>
        </authorList>
    </citation>
    <scope>NUCLEOTIDE SEQUENCE [LARGE SCALE GENOMIC DNA]</scope>
    <source>
        <strain evidence="3">cv. Nipponbare</strain>
    </source>
</reference>
<evidence type="ECO:0000313" key="2">
    <source>
        <dbReference type="EMBL" id="BAD29478.1"/>
    </source>
</evidence>
<feature type="compositionally biased region" description="Low complexity" evidence="1">
    <location>
        <begin position="23"/>
        <end position="39"/>
    </location>
</feature>
<gene>
    <name evidence="2" type="primary">B1151D08.9</name>
</gene>
<dbReference type="Proteomes" id="UP000000763">
    <property type="component" value="Chromosome 9"/>
</dbReference>
<organism evidence="2 3">
    <name type="scientific">Oryza sativa subsp. japonica</name>
    <name type="common">Rice</name>
    <dbReference type="NCBI Taxonomy" id="39947"/>
    <lineage>
        <taxon>Eukaryota</taxon>
        <taxon>Viridiplantae</taxon>
        <taxon>Streptophyta</taxon>
        <taxon>Embryophyta</taxon>
        <taxon>Tracheophyta</taxon>
        <taxon>Spermatophyta</taxon>
        <taxon>Magnoliopsida</taxon>
        <taxon>Liliopsida</taxon>
        <taxon>Poales</taxon>
        <taxon>Poaceae</taxon>
        <taxon>BOP clade</taxon>
        <taxon>Oryzoideae</taxon>
        <taxon>Oryzeae</taxon>
        <taxon>Oryzinae</taxon>
        <taxon>Oryza</taxon>
        <taxon>Oryza sativa</taxon>
    </lineage>
</organism>
<protein>
    <submittedName>
        <fullName evidence="2">Uncharacterized protein</fullName>
    </submittedName>
</protein>
<dbReference type="EMBL" id="AP005907">
    <property type="protein sequence ID" value="BAD29478.1"/>
    <property type="molecule type" value="Genomic_DNA"/>
</dbReference>